<dbReference type="InterPro" id="IPR030960">
    <property type="entry name" value="DHQS/DOIS_N"/>
</dbReference>
<comment type="catalytic activity">
    <reaction evidence="1">
        <text>7-phospho-2-dehydro-3-deoxy-D-arabino-heptonate = 3-dehydroquinate + phosphate</text>
        <dbReference type="Rhea" id="RHEA:21968"/>
        <dbReference type="ChEBI" id="CHEBI:32364"/>
        <dbReference type="ChEBI" id="CHEBI:43474"/>
        <dbReference type="ChEBI" id="CHEBI:58394"/>
        <dbReference type="EC" id="4.2.3.4"/>
    </reaction>
</comment>
<evidence type="ECO:0000256" key="12">
    <source>
        <dbReference type="ARBA" id="ARBA00022723"/>
    </source>
</evidence>
<dbReference type="GO" id="GO:0008652">
    <property type="term" value="P:amino acid biosynthetic process"/>
    <property type="evidence" value="ECO:0007669"/>
    <property type="project" value="UniProtKB-KW"/>
</dbReference>
<organism evidence="22 23">
    <name type="scientific">Paenisporosarcina cavernae</name>
    <dbReference type="NCBI Taxonomy" id="2320858"/>
    <lineage>
        <taxon>Bacteria</taxon>
        <taxon>Bacillati</taxon>
        <taxon>Bacillota</taxon>
        <taxon>Bacilli</taxon>
        <taxon>Bacillales</taxon>
        <taxon>Caryophanaceae</taxon>
        <taxon>Paenisporosarcina</taxon>
    </lineage>
</organism>
<dbReference type="Pfam" id="PF24621">
    <property type="entry name" value="DHQS_C"/>
    <property type="match status" value="1"/>
</dbReference>
<evidence type="ECO:0000313" key="23">
    <source>
        <dbReference type="Proteomes" id="UP000265725"/>
    </source>
</evidence>
<evidence type="ECO:0000256" key="11">
    <source>
        <dbReference type="ARBA" id="ARBA00022605"/>
    </source>
</evidence>
<proteinExistence type="inferred from homology"/>
<dbReference type="Gene3D" id="1.20.1090.10">
    <property type="entry name" value="Dehydroquinate synthase-like - alpha domain"/>
    <property type="match status" value="1"/>
</dbReference>
<dbReference type="PANTHER" id="PTHR43622:SF7">
    <property type="entry name" value="3-DEHYDROQUINATE SYNTHASE, CHLOROPLASTIC"/>
    <property type="match status" value="1"/>
</dbReference>
<evidence type="ECO:0000256" key="4">
    <source>
        <dbReference type="ARBA" id="ARBA00001947"/>
    </source>
</evidence>
<keyword evidence="23" id="KW-1185">Reference proteome</keyword>
<dbReference type="GO" id="GO:0000166">
    <property type="term" value="F:nucleotide binding"/>
    <property type="evidence" value="ECO:0007669"/>
    <property type="project" value="UniProtKB-KW"/>
</dbReference>
<dbReference type="PIRSF" id="PIRSF001455">
    <property type="entry name" value="DHQ_synth"/>
    <property type="match status" value="1"/>
</dbReference>
<feature type="domain" description="3-dehydroquinate synthase C-terminal" evidence="21">
    <location>
        <begin position="196"/>
        <end position="339"/>
    </location>
</feature>
<evidence type="ECO:0000256" key="10">
    <source>
        <dbReference type="ARBA" id="ARBA00022490"/>
    </source>
</evidence>
<dbReference type="GO" id="GO:0005737">
    <property type="term" value="C:cytoplasm"/>
    <property type="evidence" value="ECO:0007669"/>
    <property type="project" value="UniProtKB-SubCell"/>
</dbReference>
<dbReference type="PANTHER" id="PTHR43622">
    <property type="entry name" value="3-DEHYDROQUINATE SYNTHASE"/>
    <property type="match status" value="1"/>
</dbReference>
<dbReference type="Proteomes" id="UP000265725">
    <property type="component" value="Chromosome"/>
</dbReference>
<comment type="cofactor">
    <cofactor evidence="3">
        <name>Co(2+)</name>
        <dbReference type="ChEBI" id="CHEBI:48828"/>
    </cofactor>
</comment>
<evidence type="ECO:0000256" key="17">
    <source>
        <dbReference type="ARBA" id="ARBA00023239"/>
    </source>
</evidence>
<keyword evidence="11" id="KW-0028">Amino-acid biosynthesis</keyword>
<protein>
    <recommendedName>
        <fullName evidence="9 19">3-dehydroquinate synthase</fullName>
        <ecNumber evidence="8 19">4.2.3.4</ecNumber>
    </recommendedName>
</protein>
<evidence type="ECO:0000256" key="15">
    <source>
        <dbReference type="ARBA" id="ARBA00023027"/>
    </source>
</evidence>
<dbReference type="EC" id="4.2.3.4" evidence="8 19"/>
<evidence type="ECO:0000313" key="22">
    <source>
        <dbReference type="EMBL" id="AYC29391.1"/>
    </source>
</evidence>
<dbReference type="NCBIfam" id="TIGR01357">
    <property type="entry name" value="aroB"/>
    <property type="match status" value="1"/>
</dbReference>
<keyword evidence="17 22" id="KW-0456">Lyase</keyword>
<evidence type="ECO:0000259" key="20">
    <source>
        <dbReference type="Pfam" id="PF01761"/>
    </source>
</evidence>
<evidence type="ECO:0000256" key="6">
    <source>
        <dbReference type="ARBA" id="ARBA00004661"/>
    </source>
</evidence>
<keyword evidence="18" id="KW-0170">Cobalt</keyword>
<evidence type="ECO:0000256" key="3">
    <source>
        <dbReference type="ARBA" id="ARBA00001941"/>
    </source>
</evidence>
<evidence type="ECO:0000256" key="13">
    <source>
        <dbReference type="ARBA" id="ARBA00022741"/>
    </source>
</evidence>
<evidence type="ECO:0000256" key="1">
    <source>
        <dbReference type="ARBA" id="ARBA00001393"/>
    </source>
</evidence>
<evidence type="ECO:0000259" key="21">
    <source>
        <dbReference type="Pfam" id="PF24621"/>
    </source>
</evidence>
<keyword evidence="13" id="KW-0547">Nucleotide-binding</keyword>
<evidence type="ECO:0000256" key="7">
    <source>
        <dbReference type="ARBA" id="ARBA00005412"/>
    </source>
</evidence>
<evidence type="ECO:0000256" key="18">
    <source>
        <dbReference type="ARBA" id="ARBA00023285"/>
    </source>
</evidence>
<keyword evidence="15" id="KW-0520">NAD</keyword>
<accession>A0A385YSB9</accession>
<feature type="domain" description="3-dehydroquinate synthase N-terminal" evidence="20">
    <location>
        <begin position="85"/>
        <end position="194"/>
    </location>
</feature>
<dbReference type="GO" id="GO:0003856">
    <property type="term" value="F:3-dehydroquinate synthase activity"/>
    <property type="evidence" value="ECO:0007669"/>
    <property type="project" value="UniProtKB-UniRule"/>
</dbReference>
<dbReference type="GO" id="GO:0009423">
    <property type="term" value="P:chorismate biosynthetic process"/>
    <property type="evidence" value="ECO:0007669"/>
    <property type="project" value="UniProtKB-UniRule"/>
</dbReference>
<dbReference type="InterPro" id="IPR016037">
    <property type="entry name" value="DHQ_synth_AroB"/>
</dbReference>
<name>A0A385YSB9_9BACL</name>
<dbReference type="Pfam" id="PF01761">
    <property type="entry name" value="DHQ_synthase"/>
    <property type="match status" value="1"/>
</dbReference>
<dbReference type="InterPro" id="IPR056179">
    <property type="entry name" value="DHQS_C"/>
</dbReference>
<dbReference type="InterPro" id="IPR030963">
    <property type="entry name" value="DHQ_synth_fam"/>
</dbReference>
<dbReference type="SUPFAM" id="SSF56796">
    <property type="entry name" value="Dehydroquinate synthase-like"/>
    <property type="match status" value="1"/>
</dbReference>
<dbReference type="GO" id="GO:0046872">
    <property type="term" value="F:metal ion binding"/>
    <property type="evidence" value="ECO:0007669"/>
    <property type="project" value="UniProtKB-KW"/>
</dbReference>
<keyword evidence="16" id="KW-0057">Aromatic amino acid biosynthesis</keyword>
<dbReference type="GO" id="GO:0009073">
    <property type="term" value="P:aromatic amino acid family biosynthetic process"/>
    <property type="evidence" value="ECO:0007669"/>
    <property type="project" value="UniProtKB-KW"/>
</dbReference>
<dbReference type="Gene3D" id="3.40.50.1970">
    <property type="match status" value="1"/>
</dbReference>
<evidence type="ECO:0000256" key="16">
    <source>
        <dbReference type="ARBA" id="ARBA00023141"/>
    </source>
</evidence>
<evidence type="ECO:0000256" key="5">
    <source>
        <dbReference type="ARBA" id="ARBA00004496"/>
    </source>
</evidence>
<gene>
    <name evidence="22" type="ORF">D3873_05645</name>
</gene>
<dbReference type="OrthoDB" id="9806583at2"/>
<evidence type="ECO:0000256" key="8">
    <source>
        <dbReference type="ARBA" id="ARBA00013031"/>
    </source>
</evidence>
<keyword evidence="12" id="KW-0479">Metal-binding</keyword>
<dbReference type="CDD" id="cd08195">
    <property type="entry name" value="DHQS"/>
    <property type="match status" value="1"/>
</dbReference>
<dbReference type="FunFam" id="3.40.50.1970:FF:000007">
    <property type="entry name" value="Pentafunctional AROM polypeptide"/>
    <property type="match status" value="1"/>
</dbReference>
<dbReference type="AlphaFoldDB" id="A0A385YSB9"/>
<evidence type="ECO:0000256" key="2">
    <source>
        <dbReference type="ARBA" id="ARBA00001911"/>
    </source>
</evidence>
<dbReference type="EMBL" id="CP032418">
    <property type="protein sequence ID" value="AYC29391.1"/>
    <property type="molecule type" value="Genomic_DNA"/>
</dbReference>
<comment type="subcellular location">
    <subcellularLocation>
        <location evidence="5">Cytoplasm</location>
    </subcellularLocation>
</comment>
<dbReference type="KEGG" id="paek:D3873_05645"/>
<comment type="pathway">
    <text evidence="6">Metabolic intermediate biosynthesis; chorismate biosynthesis; chorismate from D-erythrose 4-phosphate and phosphoenolpyruvate: step 2/7.</text>
</comment>
<evidence type="ECO:0000256" key="14">
    <source>
        <dbReference type="ARBA" id="ARBA00022833"/>
    </source>
</evidence>
<comment type="similarity">
    <text evidence="7">Belongs to the sugar phosphate cyclases superfamily. Dehydroquinate synthase family.</text>
</comment>
<reference evidence="23" key="1">
    <citation type="submission" date="2018-09" db="EMBL/GenBank/DDBJ databases">
        <authorList>
            <person name="Zhu H."/>
        </authorList>
    </citation>
    <scope>NUCLEOTIDE SEQUENCE [LARGE SCALE GENOMIC DNA]</scope>
    <source>
        <strain evidence="23">K2R23-3</strain>
    </source>
</reference>
<comment type="cofactor">
    <cofactor evidence="2">
        <name>NAD(+)</name>
        <dbReference type="ChEBI" id="CHEBI:57540"/>
    </cofactor>
</comment>
<sequence length="382" mass="43567">MCRVNEILQRSFKMQKIHVSLQSSSYDILLAHNELAEMLKGYRESWRQYDQIVVIPDEHVWQLHEHYFREAMTMNGLENYLVKPIPAGESSKSIDVWEEVQTFLLQQNCNRNTLLVAFGGGACGDVVGFIAATFLRGVDYCQMPTTVLAHDSSVGGKTAINHSLGKNLLGAFHQPIAVLYDSSFFDTLSEKEFRSGFAELWKHAWLSDANWLQELEISVLQNSWRSIPWVAELTKGIQVKVSIVERDVFERHERKYLNFGHTFSHALEKGIGYSEISHGEAVAIGILFDLLISAEKGFIPHQLVKEKITFIHSLGYPLNKVSSVPFENYYELMVRDKKATKTGIQFVLLHTIGNPVVETIEKKLLLHAYHLFQQLIEEVAND</sequence>
<evidence type="ECO:0000256" key="9">
    <source>
        <dbReference type="ARBA" id="ARBA00017684"/>
    </source>
</evidence>
<evidence type="ECO:0000256" key="19">
    <source>
        <dbReference type="NCBIfam" id="TIGR01357"/>
    </source>
</evidence>
<keyword evidence="10" id="KW-0963">Cytoplasm</keyword>
<comment type="cofactor">
    <cofactor evidence="4">
        <name>Zn(2+)</name>
        <dbReference type="ChEBI" id="CHEBI:29105"/>
    </cofactor>
</comment>
<keyword evidence="14" id="KW-0862">Zinc</keyword>
<dbReference type="InterPro" id="IPR050071">
    <property type="entry name" value="Dehydroquinate_synthase"/>
</dbReference>